<evidence type="ECO:0000313" key="4">
    <source>
        <dbReference type="Proteomes" id="UP000472710"/>
    </source>
</evidence>
<dbReference type="InterPro" id="IPR007278">
    <property type="entry name" value="DUF397"/>
</dbReference>
<sequence length="63" mass="6592">MTNTADHIEWRKSSYSSGGSGNCVEVAATPGSVRVRDSKDTSIRGFAVSGDAWSAFLGDVPAE</sequence>
<evidence type="ECO:0000313" key="3">
    <source>
        <dbReference type="EMBL" id="GFH75174.1"/>
    </source>
</evidence>
<feature type="compositionally biased region" description="Basic and acidic residues" evidence="1">
    <location>
        <begin position="1"/>
        <end position="12"/>
    </location>
</feature>
<feature type="domain" description="DUF397" evidence="2">
    <location>
        <begin position="9"/>
        <end position="60"/>
    </location>
</feature>
<dbReference type="GeneID" id="95073462"/>
<dbReference type="Proteomes" id="UP000472710">
    <property type="component" value="Unassembled WGS sequence"/>
</dbReference>
<gene>
    <name evidence="3" type="ORF">Sdia_59420</name>
</gene>
<name>A0ABQ1CY45_STRDI</name>
<evidence type="ECO:0000259" key="2">
    <source>
        <dbReference type="Pfam" id="PF04149"/>
    </source>
</evidence>
<protein>
    <recommendedName>
        <fullName evidence="2">DUF397 domain-containing protein</fullName>
    </recommendedName>
</protein>
<dbReference type="Pfam" id="PF04149">
    <property type="entry name" value="DUF397"/>
    <property type="match status" value="1"/>
</dbReference>
<comment type="caution">
    <text evidence="3">The sequence shown here is derived from an EMBL/GenBank/DDBJ whole genome shotgun (WGS) entry which is preliminary data.</text>
</comment>
<keyword evidence="4" id="KW-1185">Reference proteome</keyword>
<organism evidence="3 4">
    <name type="scientific">Streptomyces diastaticus subsp. diastaticus</name>
    <dbReference type="NCBI Taxonomy" id="68040"/>
    <lineage>
        <taxon>Bacteria</taxon>
        <taxon>Bacillati</taxon>
        <taxon>Actinomycetota</taxon>
        <taxon>Actinomycetes</taxon>
        <taxon>Kitasatosporales</taxon>
        <taxon>Streptomycetaceae</taxon>
        <taxon>Streptomyces</taxon>
        <taxon>Streptomyces diastaticus group</taxon>
    </lineage>
</organism>
<accession>A0ABQ1CY45</accession>
<dbReference type="EMBL" id="BLLN01000006">
    <property type="protein sequence ID" value="GFH75174.1"/>
    <property type="molecule type" value="Genomic_DNA"/>
</dbReference>
<reference evidence="3 4" key="1">
    <citation type="submission" date="2020-02" db="EMBL/GenBank/DDBJ databases">
        <title>Whole genome shotgun sequence of Streptomyces diastaticus subsp. diastaticus NBRC 13412.</title>
        <authorList>
            <person name="Ichikawa N."/>
            <person name="Komaki H."/>
            <person name="Tamura T."/>
        </authorList>
    </citation>
    <scope>NUCLEOTIDE SEQUENCE [LARGE SCALE GENOMIC DNA]</scope>
    <source>
        <strain evidence="3 4">NBRC 13412</strain>
    </source>
</reference>
<proteinExistence type="predicted"/>
<feature type="region of interest" description="Disordered" evidence="1">
    <location>
        <begin position="1"/>
        <end position="21"/>
    </location>
</feature>
<evidence type="ECO:0000256" key="1">
    <source>
        <dbReference type="SAM" id="MobiDB-lite"/>
    </source>
</evidence>
<dbReference type="RefSeq" id="WP_189500762.1">
    <property type="nucleotide sequence ID" value="NZ_BLLN01000006.1"/>
</dbReference>